<keyword evidence="3" id="KW-1185">Reference proteome</keyword>
<feature type="transmembrane region" description="Helical" evidence="1">
    <location>
        <begin position="32"/>
        <end position="58"/>
    </location>
</feature>
<keyword evidence="1" id="KW-1133">Transmembrane helix</keyword>
<dbReference type="RefSeq" id="WP_332520176.1">
    <property type="nucleotide sequence ID" value="NZ_JANRHA010000009.1"/>
</dbReference>
<comment type="caution">
    <text evidence="2">The sequence shown here is derived from an EMBL/GenBank/DDBJ whole genome shotgun (WGS) entry which is preliminary data.</text>
</comment>
<keyword evidence="1" id="KW-0472">Membrane</keyword>
<evidence type="ECO:0000256" key="1">
    <source>
        <dbReference type="SAM" id="Phobius"/>
    </source>
</evidence>
<evidence type="ECO:0000313" key="3">
    <source>
        <dbReference type="Proteomes" id="UP001152755"/>
    </source>
</evidence>
<dbReference type="Proteomes" id="UP001152755">
    <property type="component" value="Unassembled WGS sequence"/>
</dbReference>
<gene>
    <name evidence="2" type="ORF">NVS88_14080</name>
</gene>
<reference evidence="2" key="1">
    <citation type="submission" date="2022-08" db="EMBL/GenBank/DDBJ databases">
        <title>Genome analysis of Corynebacteriales strain.</title>
        <authorList>
            <person name="Lee S.D."/>
        </authorList>
    </citation>
    <scope>NUCLEOTIDE SEQUENCE</scope>
    <source>
        <strain evidence="2">D3-21</strain>
    </source>
</reference>
<organism evidence="2 3">
    <name type="scientific">Speluncibacter jeojiensis</name>
    <dbReference type="NCBI Taxonomy" id="2710754"/>
    <lineage>
        <taxon>Bacteria</taxon>
        <taxon>Bacillati</taxon>
        <taxon>Actinomycetota</taxon>
        <taxon>Actinomycetes</taxon>
        <taxon>Mycobacteriales</taxon>
        <taxon>Speluncibacteraceae</taxon>
        <taxon>Speluncibacter</taxon>
    </lineage>
</organism>
<sequence length="109" mass="11701">MSLSGLVIIGFVVASVFGLVSAIVASERGLSAMWYGYFGFFCGPIGLFAAVVAPYGVLPSPPRGWSREQCVRCGERQNAELDEAATYTCWRCGQHVKSSRMAVRTASVS</sequence>
<dbReference type="AlphaFoldDB" id="A0A9X4M1Y3"/>
<keyword evidence="1" id="KW-0812">Transmembrane</keyword>
<proteinExistence type="predicted"/>
<protein>
    <submittedName>
        <fullName evidence="2">Uncharacterized protein</fullName>
    </submittedName>
</protein>
<accession>A0A9X4M1Y3</accession>
<name>A0A9X4M1Y3_9ACTN</name>
<dbReference type="EMBL" id="JANRHA010000009">
    <property type="protein sequence ID" value="MDG3015686.1"/>
    <property type="molecule type" value="Genomic_DNA"/>
</dbReference>
<evidence type="ECO:0000313" key="2">
    <source>
        <dbReference type="EMBL" id="MDG3015686.1"/>
    </source>
</evidence>